<reference evidence="1" key="1">
    <citation type="journal article" date="2021" name="Proc. Natl. Acad. Sci. U.S.A.">
        <title>A Catalog of Tens of Thousands of Viruses from Human Metagenomes Reveals Hidden Associations with Chronic Diseases.</title>
        <authorList>
            <person name="Tisza M.J."/>
            <person name="Buck C.B."/>
        </authorList>
    </citation>
    <scope>NUCLEOTIDE SEQUENCE</scope>
    <source>
        <strain evidence="1">CtAUQ2</strain>
    </source>
</reference>
<name>A0A8S5MZE0_9CAUD</name>
<organism evidence="1">
    <name type="scientific">Siphoviridae sp. ctAUQ2</name>
    <dbReference type="NCBI Taxonomy" id="2826182"/>
    <lineage>
        <taxon>Viruses</taxon>
        <taxon>Duplodnaviria</taxon>
        <taxon>Heunggongvirae</taxon>
        <taxon>Uroviricota</taxon>
        <taxon>Caudoviricetes</taxon>
    </lineage>
</organism>
<dbReference type="EMBL" id="BK015022">
    <property type="protein sequence ID" value="DAD87572.1"/>
    <property type="molecule type" value="Genomic_DNA"/>
</dbReference>
<proteinExistence type="predicted"/>
<sequence length="87" mass="10408">MKKLRIHNKRLDAWVVVDCGKVYDERTNIQFPQSSREAVGALAYVKKQMEVLWDKMGKIDPIWGDLRLYHQLERDWLRMRQALYGMA</sequence>
<evidence type="ECO:0000313" key="1">
    <source>
        <dbReference type="EMBL" id="DAD87572.1"/>
    </source>
</evidence>
<accession>A0A8S5MZE0</accession>
<protein>
    <submittedName>
        <fullName evidence="1">Uncharacterized protein</fullName>
    </submittedName>
</protein>